<comment type="caution">
    <text evidence="2">The sequence shown here is derived from an EMBL/GenBank/DDBJ whole genome shotgun (WGS) entry which is preliminary data.</text>
</comment>
<dbReference type="SUPFAM" id="SSF158446">
    <property type="entry name" value="IVS-encoded protein-like"/>
    <property type="match status" value="1"/>
</dbReference>
<dbReference type="AlphaFoldDB" id="A0A2W4QIQ3"/>
<dbReference type="EMBL" id="QJPH01000501">
    <property type="protein sequence ID" value="PZN72045.1"/>
    <property type="molecule type" value="Genomic_DNA"/>
</dbReference>
<dbReference type="Gene3D" id="1.20.1440.60">
    <property type="entry name" value="23S rRNA-intervening sequence"/>
    <property type="match status" value="1"/>
</dbReference>
<dbReference type="InterPro" id="IPR055360">
    <property type="entry name" value="bAvd"/>
</dbReference>
<reference evidence="2 3" key="1">
    <citation type="journal article" date="2018" name="Aquat. Microb. Ecol.">
        <title>Gammaproteobacterial methanotrophs dominate.</title>
        <authorList>
            <person name="Rissanen A.J."/>
            <person name="Saarenheimo J."/>
            <person name="Tiirola M."/>
            <person name="Peura S."/>
            <person name="Aalto S.L."/>
            <person name="Karvinen A."/>
            <person name="Nykanen H."/>
        </authorList>
    </citation>
    <scope>NUCLEOTIDE SEQUENCE [LARGE SCALE GENOMIC DNA]</scope>
    <source>
        <strain evidence="2">AMbin10</strain>
    </source>
</reference>
<evidence type="ECO:0000313" key="3">
    <source>
        <dbReference type="Proteomes" id="UP000249396"/>
    </source>
</evidence>
<proteinExistence type="predicted"/>
<protein>
    <submittedName>
        <fullName evidence="2">Diversity-generating retroelement protein Avd</fullName>
    </submittedName>
</protein>
<evidence type="ECO:0000259" key="1">
    <source>
        <dbReference type="Pfam" id="PF22296"/>
    </source>
</evidence>
<name>A0A2W4QIQ3_9GAMM</name>
<dbReference type="InterPro" id="IPR036583">
    <property type="entry name" value="23S_rRNA_IVS_sf"/>
</dbReference>
<sequence length="117" mass="13918">MGNVDEPVIFTRWMQFLEWLLPTTEKFPKRVRFTFADRIDSLALDIAEDLVEARYSRDKQPILRRINLRLEKLRILLRLCHSLRYLPHQAYEHASKSLNEVGRMLGGWIKEQQGKVP</sequence>
<organism evidence="2 3">
    <name type="scientific">Candidatus Methylumidiphilus alinenensis</name>
    <dbReference type="NCBI Taxonomy" id="2202197"/>
    <lineage>
        <taxon>Bacteria</taxon>
        <taxon>Pseudomonadati</taxon>
        <taxon>Pseudomonadota</taxon>
        <taxon>Gammaproteobacteria</taxon>
        <taxon>Methylococcales</taxon>
        <taxon>Candidatus Methylumidiphilus</taxon>
    </lineage>
</organism>
<gene>
    <name evidence="2" type="primary">avd</name>
    <name evidence="2" type="ORF">DM484_25060</name>
</gene>
<dbReference type="Pfam" id="PF22296">
    <property type="entry name" value="bAvd"/>
    <property type="match status" value="1"/>
</dbReference>
<evidence type="ECO:0000313" key="2">
    <source>
        <dbReference type="EMBL" id="PZN72045.1"/>
    </source>
</evidence>
<feature type="domain" description="bAvd-like" evidence="1">
    <location>
        <begin position="8"/>
        <end position="111"/>
    </location>
</feature>
<dbReference type="Proteomes" id="UP000249396">
    <property type="component" value="Unassembled WGS sequence"/>
</dbReference>
<accession>A0A2W4QIQ3</accession>
<dbReference type="NCBIfam" id="NF033474">
    <property type="entry name" value="DivGenRetAVD"/>
    <property type="match status" value="1"/>
</dbReference>
<dbReference type="CDD" id="cd16376">
    <property type="entry name" value="Avd_like"/>
    <property type="match status" value="1"/>
</dbReference>